<protein>
    <submittedName>
        <fullName evidence="1">Uncharacterized protein</fullName>
    </submittedName>
</protein>
<sequence>MKSHAKTHDRIKWQCALCPKMFSRYNLDDWGSCSTRSSTLDILEDLDDTSPMGRMYEVDIEYPERMLVMQNIESITTYRFYLIMECHQIQRRERPNFSVCLKNIIIITCGVSSNIHFDFHSGLDDQFLGVHVTSNYVQQNHNESRIMIYNRI</sequence>
<dbReference type="Proteomes" id="UP000325440">
    <property type="component" value="Unassembled WGS sequence"/>
</dbReference>
<evidence type="ECO:0000313" key="2">
    <source>
        <dbReference type="Proteomes" id="UP000325440"/>
    </source>
</evidence>
<proteinExistence type="predicted"/>
<dbReference type="EMBL" id="CABPRJ010002407">
    <property type="protein sequence ID" value="VVC45612.1"/>
    <property type="molecule type" value="Genomic_DNA"/>
</dbReference>
<organism evidence="1 2">
    <name type="scientific">Cinara cedri</name>
    <dbReference type="NCBI Taxonomy" id="506608"/>
    <lineage>
        <taxon>Eukaryota</taxon>
        <taxon>Metazoa</taxon>
        <taxon>Ecdysozoa</taxon>
        <taxon>Arthropoda</taxon>
        <taxon>Hexapoda</taxon>
        <taxon>Insecta</taxon>
        <taxon>Pterygota</taxon>
        <taxon>Neoptera</taxon>
        <taxon>Paraneoptera</taxon>
        <taxon>Hemiptera</taxon>
        <taxon>Sternorrhyncha</taxon>
        <taxon>Aphidomorpha</taxon>
        <taxon>Aphidoidea</taxon>
        <taxon>Aphididae</taxon>
        <taxon>Lachninae</taxon>
        <taxon>Cinara</taxon>
    </lineage>
</organism>
<reference evidence="1 2" key="1">
    <citation type="submission" date="2019-08" db="EMBL/GenBank/DDBJ databases">
        <authorList>
            <person name="Alioto T."/>
            <person name="Alioto T."/>
            <person name="Gomez Garrido J."/>
        </authorList>
    </citation>
    <scope>NUCLEOTIDE SEQUENCE [LARGE SCALE GENOMIC DNA]</scope>
</reference>
<keyword evidence="2" id="KW-1185">Reference proteome</keyword>
<name>A0A5E4NLC8_9HEMI</name>
<gene>
    <name evidence="1" type="ORF">CINCED_3A012402</name>
</gene>
<evidence type="ECO:0000313" key="1">
    <source>
        <dbReference type="EMBL" id="VVC45612.1"/>
    </source>
</evidence>
<accession>A0A5E4NLC8</accession>
<dbReference type="AlphaFoldDB" id="A0A5E4NLC8"/>